<evidence type="ECO:0000256" key="1">
    <source>
        <dbReference type="SAM" id="Phobius"/>
    </source>
</evidence>
<reference evidence="2 3" key="1">
    <citation type="submission" date="2024-06" db="EMBL/GenBank/DDBJ databases">
        <authorList>
            <person name="Campbell A.G."/>
        </authorList>
    </citation>
    <scope>NUCLEOTIDE SEQUENCE [LARGE SCALE GENOMIC DNA]</scope>
    <source>
        <strain evidence="2 3">EM12</strain>
    </source>
</reference>
<feature type="transmembrane region" description="Helical" evidence="1">
    <location>
        <begin position="6"/>
        <end position="23"/>
    </location>
</feature>
<dbReference type="RefSeq" id="WP_350396923.1">
    <property type="nucleotide sequence ID" value="NZ_JBELQE010000117.1"/>
</dbReference>
<feature type="transmembrane region" description="Helical" evidence="1">
    <location>
        <begin position="103"/>
        <end position="123"/>
    </location>
</feature>
<keyword evidence="1" id="KW-0472">Membrane</keyword>
<comment type="caution">
    <text evidence="2">The sequence shown here is derived from an EMBL/GenBank/DDBJ whole genome shotgun (WGS) entry which is preliminary data.</text>
</comment>
<name>A0ABV1QTL9_9HYPH</name>
<accession>A0ABV1QTL9</accession>
<feature type="transmembrane region" description="Helical" evidence="1">
    <location>
        <begin position="35"/>
        <end position="56"/>
    </location>
</feature>
<gene>
    <name evidence="2" type="ORF">ABS772_22410</name>
</gene>
<dbReference type="InterPro" id="IPR006750">
    <property type="entry name" value="YdcZ"/>
</dbReference>
<dbReference type="EMBL" id="JBELQE010000117">
    <property type="protein sequence ID" value="MER2252674.1"/>
    <property type="molecule type" value="Genomic_DNA"/>
</dbReference>
<feature type="transmembrane region" description="Helical" evidence="1">
    <location>
        <begin position="240"/>
        <end position="260"/>
    </location>
</feature>
<feature type="transmembrane region" description="Helical" evidence="1">
    <location>
        <begin position="298"/>
        <end position="316"/>
    </location>
</feature>
<evidence type="ECO:0000313" key="3">
    <source>
        <dbReference type="Proteomes" id="UP001480955"/>
    </source>
</evidence>
<sequence length="317" mass="32266">MSAALLYPFIILAGGLQALGNSMNAQLRGQLVNPFLAASVSFLPIVLVFATLFLVMPTPLPGLDTLGGMPWYAPLGGLAGAVAVFGGLALVDKVGAGPFNGLTLTANILTSLAMDALGLFGLPGGGFKPLPWLGGLLMAVGVTFIARVTPEKGAAGGATGGETGEAGHGLGPRLLYPFIVGAGALQAIGVVWNAQLRGALVNPWLAALVSFLPVLFVFVLVFLLRPKPLPRRADLEGVRWWMPLAGLAGAVAVFAGLLFVDKVGAGAFNGLLITANLLTSVALDHFGWVGMKRVRAGASRLGGAALMVAGIALISLA</sequence>
<evidence type="ECO:0000313" key="2">
    <source>
        <dbReference type="EMBL" id="MER2252674.1"/>
    </source>
</evidence>
<dbReference type="PANTHER" id="PTHR34821:SF2">
    <property type="entry name" value="INNER MEMBRANE PROTEIN YDCZ"/>
    <property type="match status" value="1"/>
</dbReference>
<feature type="transmembrane region" description="Helical" evidence="1">
    <location>
        <begin position="266"/>
        <end position="286"/>
    </location>
</feature>
<dbReference type="Proteomes" id="UP001480955">
    <property type="component" value="Unassembled WGS sequence"/>
</dbReference>
<feature type="transmembrane region" description="Helical" evidence="1">
    <location>
        <begin position="174"/>
        <end position="192"/>
    </location>
</feature>
<protein>
    <submittedName>
        <fullName evidence="2">DMT family transporter</fullName>
    </submittedName>
</protein>
<organism evidence="2 3">
    <name type="scientific">Methylorubrum podarium</name>
    <dbReference type="NCBI Taxonomy" id="200476"/>
    <lineage>
        <taxon>Bacteria</taxon>
        <taxon>Pseudomonadati</taxon>
        <taxon>Pseudomonadota</taxon>
        <taxon>Alphaproteobacteria</taxon>
        <taxon>Hyphomicrobiales</taxon>
        <taxon>Methylobacteriaceae</taxon>
        <taxon>Methylorubrum</taxon>
    </lineage>
</organism>
<feature type="transmembrane region" description="Helical" evidence="1">
    <location>
        <begin position="129"/>
        <end position="146"/>
    </location>
</feature>
<feature type="transmembrane region" description="Helical" evidence="1">
    <location>
        <begin position="204"/>
        <end position="224"/>
    </location>
</feature>
<dbReference type="Pfam" id="PF04657">
    <property type="entry name" value="DMT_YdcZ"/>
    <property type="match status" value="2"/>
</dbReference>
<keyword evidence="1" id="KW-1133">Transmembrane helix</keyword>
<proteinExistence type="predicted"/>
<keyword evidence="1" id="KW-0812">Transmembrane</keyword>
<keyword evidence="3" id="KW-1185">Reference proteome</keyword>
<feature type="transmembrane region" description="Helical" evidence="1">
    <location>
        <begin position="71"/>
        <end position="91"/>
    </location>
</feature>
<dbReference type="PANTHER" id="PTHR34821">
    <property type="entry name" value="INNER MEMBRANE PROTEIN YDCZ"/>
    <property type="match status" value="1"/>
</dbReference>